<evidence type="ECO:0000313" key="9">
    <source>
        <dbReference type="Proteomes" id="UP000707356"/>
    </source>
</evidence>
<dbReference type="InterPro" id="IPR001453">
    <property type="entry name" value="MoaB/Mog_dom"/>
</dbReference>
<dbReference type="PANTHER" id="PTHR43232:SF2">
    <property type="entry name" value="MOLYBDENUM COFACTOR BIOSYNTHESIS PROTEIN B"/>
    <property type="match status" value="1"/>
</dbReference>
<dbReference type="InterPro" id="IPR012245">
    <property type="entry name" value="MoaB"/>
</dbReference>
<dbReference type="PANTHER" id="PTHR43232">
    <property type="entry name" value="MOLYBDENUM COFACTOR BIOSYNTHESIS PROTEIN B"/>
    <property type="match status" value="1"/>
</dbReference>
<accession>A0A951PF84</accession>
<dbReference type="InterPro" id="IPR008284">
    <property type="entry name" value="MoCF_biosynth_CS"/>
</dbReference>
<evidence type="ECO:0000313" key="8">
    <source>
        <dbReference type="EMBL" id="MBW4467930.1"/>
    </source>
</evidence>
<dbReference type="AlphaFoldDB" id="A0A951PF84"/>
<dbReference type="CDD" id="cd00886">
    <property type="entry name" value="MogA_MoaB"/>
    <property type="match status" value="1"/>
</dbReference>
<dbReference type="Pfam" id="PF00994">
    <property type="entry name" value="MoCF_biosynth"/>
    <property type="match status" value="1"/>
</dbReference>
<name>A0A951PF84_9CYAN</name>
<protein>
    <recommendedName>
        <fullName evidence="4 6">Molybdenum cofactor biosynthesis protein B</fullName>
    </recommendedName>
</protein>
<dbReference type="GO" id="GO:0005829">
    <property type="term" value="C:cytosol"/>
    <property type="evidence" value="ECO:0007669"/>
    <property type="project" value="TreeGrafter"/>
</dbReference>
<evidence type="ECO:0000256" key="3">
    <source>
        <dbReference type="ARBA" id="ARBA00006112"/>
    </source>
</evidence>
<dbReference type="SMART" id="SM00852">
    <property type="entry name" value="MoCF_biosynth"/>
    <property type="match status" value="1"/>
</dbReference>
<dbReference type="Proteomes" id="UP000707356">
    <property type="component" value="Unassembled WGS sequence"/>
</dbReference>
<reference evidence="8" key="2">
    <citation type="journal article" date="2022" name="Microbiol. Resour. Announc.">
        <title>Metagenome Sequencing to Explore Phylogenomics of Terrestrial Cyanobacteria.</title>
        <authorList>
            <person name="Ward R.D."/>
            <person name="Stajich J.E."/>
            <person name="Johansen J.R."/>
            <person name="Huntemann M."/>
            <person name="Clum A."/>
            <person name="Foster B."/>
            <person name="Foster B."/>
            <person name="Roux S."/>
            <person name="Palaniappan K."/>
            <person name="Varghese N."/>
            <person name="Mukherjee S."/>
            <person name="Reddy T.B.K."/>
            <person name="Daum C."/>
            <person name="Copeland A."/>
            <person name="Chen I.A."/>
            <person name="Ivanova N.N."/>
            <person name="Kyrpides N.C."/>
            <person name="Shapiro N."/>
            <person name="Eloe-Fadrosh E.A."/>
            <person name="Pietrasiak N."/>
        </authorList>
    </citation>
    <scope>NUCLEOTIDE SEQUENCE</scope>
    <source>
        <strain evidence="8">GSE-TBD4-15B</strain>
    </source>
</reference>
<comment type="pathway">
    <text evidence="2 6">Cofactor biosynthesis; molybdopterin biosynthesis.</text>
</comment>
<comment type="function">
    <text evidence="1 6">May be involved in the biosynthesis of molybdopterin.</text>
</comment>
<evidence type="ECO:0000256" key="4">
    <source>
        <dbReference type="ARBA" id="ARBA00015262"/>
    </source>
</evidence>
<dbReference type="FunFam" id="3.40.980.10:FF:000006">
    <property type="entry name" value="Molybdenum cofactor biosynthesis protein B"/>
    <property type="match status" value="1"/>
</dbReference>
<evidence type="ECO:0000256" key="2">
    <source>
        <dbReference type="ARBA" id="ARBA00005046"/>
    </source>
</evidence>
<evidence type="ECO:0000256" key="1">
    <source>
        <dbReference type="ARBA" id="ARBA00003487"/>
    </source>
</evidence>
<dbReference type="Gene3D" id="3.40.980.10">
    <property type="entry name" value="MoaB/Mog-like domain"/>
    <property type="match status" value="1"/>
</dbReference>
<sequence>MPQPHPDLTSVSICCAILTVSDSRTVETDSSGGLIRQTLEAAGHRVAAYQILADQPDLIRTQVLAWSVEAEIQAILLNGGTGIAPRDSTYDAVEALLEKKLPGFGELFRWLSYAEIGSRAIASRAVAGAVGGKLLFSLPGSTAAVRLGLERLILPELAHLVRQLQG</sequence>
<evidence type="ECO:0000256" key="6">
    <source>
        <dbReference type="PIRNR" id="PIRNR006443"/>
    </source>
</evidence>
<keyword evidence="5 6" id="KW-0501">Molybdenum cofactor biosynthesis</keyword>
<feature type="domain" description="MoaB/Mog" evidence="7">
    <location>
        <begin position="16"/>
        <end position="160"/>
    </location>
</feature>
<dbReference type="NCBIfam" id="TIGR00177">
    <property type="entry name" value="molyb_syn"/>
    <property type="match status" value="1"/>
</dbReference>
<gene>
    <name evidence="8" type="ORF">KME07_21095</name>
</gene>
<evidence type="ECO:0000256" key="5">
    <source>
        <dbReference type="ARBA" id="ARBA00023150"/>
    </source>
</evidence>
<reference evidence="8" key="1">
    <citation type="submission" date="2021-05" db="EMBL/GenBank/DDBJ databases">
        <authorList>
            <person name="Pietrasiak N."/>
            <person name="Ward R."/>
            <person name="Stajich J.E."/>
            <person name="Kurbessoian T."/>
        </authorList>
    </citation>
    <scope>NUCLEOTIDE SEQUENCE</scope>
    <source>
        <strain evidence="8">GSE-TBD4-15B</strain>
    </source>
</reference>
<dbReference type="PROSITE" id="PS01078">
    <property type="entry name" value="MOCF_BIOSYNTHESIS_1"/>
    <property type="match status" value="1"/>
</dbReference>
<dbReference type="GO" id="GO:0006777">
    <property type="term" value="P:Mo-molybdopterin cofactor biosynthetic process"/>
    <property type="evidence" value="ECO:0007669"/>
    <property type="project" value="UniProtKB-UniRule"/>
</dbReference>
<dbReference type="PIRSF" id="PIRSF006443">
    <property type="entry name" value="MoaB"/>
    <property type="match status" value="1"/>
</dbReference>
<dbReference type="SUPFAM" id="SSF53218">
    <property type="entry name" value="Molybdenum cofactor biosynthesis proteins"/>
    <property type="match status" value="1"/>
</dbReference>
<organism evidence="8 9">
    <name type="scientific">Pegethrix bostrychoides GSE-TBD4-15B</name>
    <dbReference type="NCBI Taxonomy" id="2839662"/>
    <lineage>
        <taxon>Bacteria</taxon>
        <taxon>Bacillati</taxon>
        <taxon>Cyanobacteriota</taxon>
        <taxon>Cyanophyceae</taxon>
        <taxon>Oculatellales</taxon>
        <taxon>Oculatellaceae</taxon>
        <taxon>Pegethrix</taxon>
    </lineage>
</organism>
<comment type="caution">
    <text evidence="8">The sequence shown here is derived from an EMBL/GenBank/DDBJ whole genome shotgun (WGS) entry which is preliminary data.</text>
</comment>
<comment type="similarity">
    <text evidence="3 6">Belongs to the MoaB/Mog family.</text>
</comment>
<dbReference type="InterPro" id="IPR036425">
    <property type="entry name" value="MoaB/Mog-like_dom_sf"/>
</dbReference>
<evidence type="ECO:0000259" key="7">
    <source>
        <dbReference type="SMART" id="SM00852"/>
    </source>
</evidence>
<dbReference type="EMBL" id="JAHHHV010000082">
    <property type="protein sequence ID" value="MBW4467930.1"/>
    <property type="molecule type" value="Genomic_DNA"/>
</dbReference>
<proteinExistence type="inferred from homology"/>